<keyword evidence="2" id="KW-1185">Reference proteome</keyword>
<comment type="caution">
    <text evidence="1">The sequence shown here is derived from an EMBL/GenBank/DDBJ whole genome shotgun (WGS) entry which is preliminary data.</text>
</comment>
<dbReference type="AlphaFoldDB" id="A0A5B7GKJ6"/>
<dbReference type="EMBL" id="VSRR010014866">
    <property type="protein sequence ID" value="MPC57538.1"/>
    <property type="molecule type" value="Genomic_DNA"/>
</dbReference>
<evidence type="ECO:0000313" key="2">
    <source>
        <dbReference type="Proteomes" id="UP000324222"/>
    </source>
</evidence>
<sequence>MKLFVPLLHLLSRQCEKTIGGSRHAALHKLGEVSSTGHPQLSDEAVRAGLCTRAMINIPAVLCAEIMTGSGSVVAALLSLLMPRMGAAAMLVAADAPAGFLFELKPNAIRRGTQRPLVWPRIALTKQIK</sequence>
<dbReference type="Proteomes" id="UP000324222">
    <property type="component" value="Unassembled WGS sequence"/>
</dbReference>
<protein>
    <submittedName>
        <fullName evidence="1">Uncharacterized protein</fullName>
    </submittedName>
</protein>
<accession>A0A5B7GKJ6</accession>
<organism evidence="1 2">
    <name type="scientific">Portunus trituberculatus</name>
    <name type="common">Swimming crab</name>
    <name type="synonym">Neptunus trituberculatus</name>
    <dbReference type="NCBI Taxonomy" id="210409"/>
    <lineage>
        <taxon>Eukaryota</taxon>
        <taxon>Metazoa</taxon>
        <taxon>Ecdysozoa</taxon>
        <taxon>Arthropoda</taxon>
        <taxon>Crustacea</taxon>
        <taxon>Multicrustacea</taxon>
        <taxon>Malacostraca</taxon>
        <taxon>Eumalacostraca</taxon>
        <taxon>Eucarida</taxon>
        <taxon>Decapoda</taxon>
        <taxon>Pleocyemata</taxon>
        <taxon>Brachyura</taxon>
        <taxon>Eubrachyura</taxon>
        <taxon>Portunoidea</taxon>
        <taxon>Portunidae</taxon>
        <taxon>Portuninae</taxon>
        <taxon>Portunus</taxon>
    </lineage>
</organism>
<reference evidence="1 2" key="1">
    <citation type="submission" date="2019-05" db="EMBL/GenBank/DDBJ databases">
        <title>Another draft genome of Portunus trituberculatus and its Hox gene families provides insights of decapod evolution.</title>
        <authorList>
            <person name="Jeong J.-H."/>
            <person name="Song I."/>
            <person name="Kim S."/>
            <person name="Choi T."/>
            <person name="Kim D."/>
            <person name="Ryu S."/>
            <person name="Kim W."/>
        </authorList>
    </citation>
    <scope>NUCLEOTIDE SEQUENCE [LARGE SCALE GENOMIC DNA]</scope>
    <source>
        <tissue evidence="1">Muscle</tissue>
    </source>
</reference>
<evidence type="ECO:0000313" key="1">
    <source>
        <dbReference type="EMBL" id="MPC57538.1"/>
    </source>
</evidence>
<gene>
    <name evidence="1" type="ORF">E2C01_051519</name>
</gene>
<name>A0A5B7GKJ6_PORTR</name>
<proteinExistence type="predicted"/>